<dbReference type="VEuPathDB" id="FungiDB:ACLA_044500"/>
<sequence length="121" mass="13481">MTSTNTTSARTFTNLALTVTDTITTTATIIDTTTTTTITLQITTTYGLDGRDHYSFTINYQNDFPFASSRTIDPVTSLICNRLQSPCNAPEEEFNRCWEAAAIVYQFQGQEAADVWNDLMT</sequence>
<name>A1C8U3_ASPCL</name>
<keyword evidence="2" id="KW-1185">Reference proteome</keyword>
<dbReference type="OrthoDB" id="2153847at2759"/>
<dbReference type="HOGENOM" id="CLU_2037521_0_0_1"/>
<evidence type="ECO:0000313" key="1">
    <source>
        <dbReference type="EMBL" id="EAW13730.1"/>
    </source>
</evidence>
<dbReference type="EMBL" id="DS027046">
    <property type="protein sequence ID" value="EAW13730.1"/>
    <property type="molecule type" value="Genomic_DNA"/>
</dbReference>
<dbReference type="AlphaFoldDB" id="A1C8U3"/>
<dbReference type="KEGG" id="act:ACLA_044500"/>
<accession>A1C8U3</accession>
<dbReference type="RefSeq" id="XP_001275156.1">
    <property type="nucleotide sequence ID" value="XM_001275155.1"/>
</dbReference>
<dbReference type="STRING" id="344612.A1C8U3"/>
<organism evidence="1 2">
    <name type="scientific">Aspergillus clavatus (strain ATCC 1007 / CBS 513.65 / DSM 816 / NCTC 3887 / NRRL 1 / QM 1276 / 107)</name>
    <dbReference type="NCBI Taxonomy" id="344612"/>
    <lineage>
        <taxon>Eukaryota</taxon>
        <taxon>Fungi</taxon>
        <taxon>Dikarya</taxon>
        <taxon>Ascomycota</taxon>
        <taxon>Pezizomycotina</taxon>
        <taxon>Eurotiomycetes</taxon>
        <taxon>Eurotiomycetidae</taxon>
        <taxon>Eurotiales</taxon>
        <taxon>Aspergillaceae</taxon>
        <taxon>Aspergillus</taxon>
        <taxon>Aspergillus subgen. Fumigati</taxon>
    </lineage>
</organism>
<proteinExistence type="predicted"/>
<gene>
    <name evidence="1" type="ORF">ACLA_044500</name>
</gene>
<dbReference type="GeneID" id="4707281"/>
<protein>
    <submittedName>
        <fullName evidence="1">Uncharacterized protein</fullName>
    </submittedName>
</protein>
<evidence type="ECO:0000313" key="2">
    <source>
        <dbReference type="Proteomes" id="UP000006701"/>
    </source>
</evidence>
<dbReference type="Proteomes" id="UP000006701">
    <property type="component" value="Unassembled WGS sequence"/>
</dbReference>
<reference evidence="1 2" key="1">
    <citation type="journal article" date="2008" name="PLoS Genet.">
        <title>Genomic islands in the pathogenic filamentous fungus Aspergillus fumigatus.</title>
        <authorList>
            <person name="Fedorova N.D."/>
            <person name="Khaldi N."/>
            <person name="Joardar V.S."/>
            <person name="Maiti R."/>
            <person name="Amedeo P."/>
            <person name="Anderson M.J."/>
            <person name="Crabtree J."/>
            <person name="Silva J.C."/>
            <person name="Badger J.H."/>
            <person name="Albarraq A."/>
            <person name="Angiuoli S."/>
            <person name="Bussey H."/>
            <person name="Bowyer P."/>
            <person name="Cotty P.J."/>
            <person name="Dyer P.S."/>
            <person name="Egan A."/>
            <person name="Galens K."/>
            <person name="Fraser-Liggett C.M."/>
            <person name="Haas B.J."/>
            <person name="Inman J.M."/>
            <person name="Kent R."/>
            <person name="Lemieux S."/>
            <person name="Malavazi I."/>
            <person name="Orvis J."/>
            <person name="Roemer T."/>
            <person name="Ronning C.M."/>
            <person name="Sundaram J.P."/>
            <person name="Sutton G."/>
            <person name="Turner G."/>
            <person name="Venter J.C."/>
            <person name="White O.R."/>
            <person name="Whitty B.R."/>
            <person name="Youngman P."/>
            <person name="Wolfe K.H."/>
            <person name="Goldman G.H."/>
            <person name="Wortman J.R."/>
            <person name="Jiang B."/>
            <person name="Denning D.W."/>
            <person name="Nierman W.C."/>
        </authorList>
    </citation>
    <scope>NUCLEOTIDE SEQUENCE [LARGE SCALE GENOMIC DNA]</scope>
    <source>
        <strain evidence="2">ATCC 1007 / CBS 513.65 / DSM 816 / NCTC 3887 / NRRL 1</strain>
    </source>
</reference>